<comment type="function">
    <text evidence="23">Component of the centralspindlin complex that serves as a microtubule-dependent and Rho-mediated signaling required for the myosin contractile ring formation during the cell cycle cytokinesis. Essential for cytokinesis in Rho-mediated signaling. Required for the localization of ECT2 to the central spindle. Plus-end-directed motor enzyme that moves antiparallel microtubules in vitro.</text>
</comment>
<keyword evidence="22" id="KW-0131">Cell cycle</keyword>
<evidence type="ECO:0000256" key="27">
    <source>
        <dbReference type="PROSITE-ProRule" id="PRU00283"/>
    </source>
</evidence>
<dbReference type="GO" id="GO:0007018">
    <property type="term" value="P:microtubule-based movement"/>
    <property type="evidence" value="ECO:0007669"/>
    <property type="project" value="InterPro"/>
</dbReference>
<evidence type="ECO:0000256" key="14">
    <source>
        <dbReference type="ARBA" id="ARBA00022840"/>
    </source>
</evidence>
<evidence type="ECO:0000256" key="3">
    <source>
        <dbReference type="ARBA" id="ARBA00004186"/>
    </source>
</evidence>
<dbReference type="Gene3D" id="2.60.40.4330">
    <property type="entry name" value="Kinesin-like protein Kif23, Arf6-interacting domain"/>
    <property type="match status" value="1"/>
</dbReference>
<keyword evidence="10 30" id="KW-0812">Transmembrane</keyword>
<comment type="subunit">
    <text evidence="24">Heterotetramer of two molecules each of RACGAP1 and KIF23. Found in the centralspindlin complex. Interacts with RACGAP1; the interaction is direct. Interacts with ECT2 and PRC1. Interacts with ANXA11 during cytokinesis. Interacts with BIRC6/bruce and USP8/UBPY. Interacts with ARF6, forming heterodimers and heterotetramers.</text>
</comment>
<evidence type="ECO:0000256" key="10">
    <source>
        <dbReference type="ARBA" id="ARBA00022692"/>
    </source>
</evidence>
<feature type="transmembrane region" description="Helical" evidence="30">
    <location>
        <begin position="151"/>
        <end position="173"/>
    </location>
</feature>
<evidence type="ECO:0000256" key="26">
    <source>
        <dbReference type="PIRSR" id="PIRSR604254-1"/>
    </source>
</evidence>
<feature type="binding site" evidence="27">
    <location>
        <begin position="446"/>
        <end position="453"/>
    </location>
    <ligand>
        <name>ATP</name>
        <dbReference type="ChEBI" id="CHEBI:30616"/>
    </ligand>
</feature>
<feature type="coiled-coil region" evidence="28">
    <location>
        <begin position="896"/>
        <end position="965"/>
    </location>
</feature>
<evidence type="ECO:0000256" key="24">
    <source>
        <dbReference type="ARBA" id="ARBA00066079"/>
    </source>
</evidence>
<name>A0AAD6BPL2_9TELE</name>
<evidence type="ECO:0000256" key="11">
    <source>
        <dbReference type="ARBA" id="ARBA00022701"/>
    </source>
</evidence>
<keyword evidence="21" id="KW-0539">Nucleus</keyword>
<dbReference type="GO" id="GO:0051256">
    <property type="term" value="P:mitotic spindle midzone assembly"/>
    <property type="evidence" value="ECO:0007669"/>
    <property type="project" value="TreeGrafter"/>
</dbReference>
<dbReference type="GO" id="GO:0008017">
    <property type="term" value="F:microtubule binding"/>
    <property type="evidence" value="ECO:0007669"/>
    <property type="project" value="InterPro"/>
</dbReference>
<feature type="transmembrane region" description="Helical" evidence="30">
    <location>
        <begin position="299"/>
        <end position="321"/>
    </location>
</feature>
<dbReference type="PANTHER" id="PTHR24115:SF600">
    <property type="entry name" value="KINESIN-LIKE PROTEIN KIF23"/>
    <property type="match status" value="1"/>
</dbReference>
<sequence length="1291" mass="146544">MYVVTNSSNWLQTKLKVFSLKVFHEYGIVSGYRHPHSSATDCILSLFQLTNETLNIWTHFLPTWYFLWKTGTVALMLTAWQDFFTWPLVIFLLSCCIYPLASSCAHTFSSMSERARHICFFFDYGALSFYSLGSAISYSAYGFPDEWVNSLFHQCYVPMALLNTVVCTGLACYSRFPVSSKLSKYLRVVAFAFPFLFDNIPLFYRVFLCVGEGCADNDTNILHCKHITLAFLTGFLFATHLPERLAPGSFDYIGHSHQLFHVCSILGTHFQMKAIEQDMMTRRPWLLQNSIPITFSNSVGAGLLCVVVNLTIILLFSLPLLSAPVLERSLTTQTMQRPNKGKTPRRPGPKKAANIDKDPVGVYCRIRPLGAEDEECCLEMISSSTIQLHAPDGLKANRNGEYKETQYSFKKAFGINTNQLELFEDVAKPLIEDLIHCKNGLLFTYGVTGSGKTFTMTGSPGEGGLLPRSLDMLFNSIGPFQAKRFVFKPDDKNGMEIQGQVDALLERQKRESQPTVPKTPSSRQKADPELADMINSEEACKSENVDEDCCYSVFVSYIEIYNNYIYDLLEDAPFDPIRPKAPQSKILREDQNHNMYVAGCTEVEVKSTEEAFEVFWKGQKKRRIANTELNRESSRSHSVFTVKLAQAPLDADGDHILQDKNQVNVSQLCLVDLAGSERTSRTRAEGSRLREAGNINQSLMTLRTCMEVLRENQMCGTNKMVPYRDSKVTHLFKNYFDGEGKVRMIVCVNPKADDYDETMLVMRFAEMTQEVEVARPVDRPICGLTAGRRHRNRVFRDEMTRHMDERGGSGSSVDDTALLDQMMESLPALPRCELLDPADDQTLPRLMEVLERRHRVRRMMTEQFNKSATTLKSMLQQFDSQINSKETFLHDQRSKLSEKEIVINSQKSELERLEKKSKTLEYKIDILQKTTNMYEQDKRSLQQELETREQRLHRELTEKKRMEQRMQGMVTDTKHKWEKECERRVNAKQLEMQNKLWVKDEKLKQLKAIVTESSGSGFPSERPEKPERPSRERDHMRSASPSPLQDFNQTPSHQNRANCSSRTPGPYQGASSVGRRRGQRWAADTEAPAPTVYGLDLEAGTRTALPVRPTHRRSHSAGGEKWVDHKPASNLDLDTVMQPIIPNSIKVSTPNEKALSKCQKYVLRHQELASDGEIETKLIKGNVFKTRGGGQAVQFTDIETLRQECAMASSRKRHSGSGDGAAHMEDIENRAPVPSTSSNLGYQNECVDSQDDGVTELLFCLGKVSNVLKKHVRDRGTCSRPSEEATEDSRQ</sequence>
<dbReference type="FunFam" id="2.60.40.4330:FF:000001">
    <property type="entry name" value="Kinesin-like protein"/>
    <property type="match status" value="1"/>
</dbReference>
<dbReference type="EMBL" id="JAPTMU010000002">
    <property type="protein sequence ID" value="KAJ4946735.1"/>
    <property type="molecule type" value="Genomic_DNA"/>
</dbReference>
<keyword evidence="19 27" id="KW-0505">Motor protein</keyword>
<dbReference type="InterPro" id="IPR004254">
    <property type="entry name" value="AdipoR/HlyIII-related"/>
</dbReference>
<keyword evidence="12 27" id="KW-0547">Nucleotide-binding</keyword>
<evidence type="ECO:0000256" key="9">
    <source>
        <dbReference type="ARBA" id="ARBA00022618"/>
    </source>
</evidence>
<dbReference type="GO" id="GO:0046872">
    <property type="term" value="F:metal ion binding"/>
    <property type="evidence" value="ECO:0007669"/>
    <property type="project" value="UniProtKB-KW"/>
</dbReference>
<evidence type="ECO:0000256" key="29">
    <source>
        <dbReference type="SAM" id="MobiDB-lite"/>
    </source>
</evidence>
<evidence type="ECO:0000256" key="2">
    <source>
        <dbReference type="ARBA" id="ARBA00004141"/>
    </source>
</evidence>
<evidence type="ECO:0000256" key="4">
    <source>
        <dbReference type="ARBA" id="ARBA00004476"/>
    </source>
</evidence>
<protein>
    <recommendedName>
        <fullName evidence="25">Kinesin-like protein KIF23</fullName>
    </recommendedName>
</protein>
<reference evidence="32" key="1">
    <citation type="submission" date="2022-11" db="EMBL/GenBank/DDBJ databases">
        <title>Chromosome-level genome of Pogonophryne albipinna.</title>
        <authorList>
            <person name="Jo E."/>
        </authorList>
    </citation>
    <scope>NUCLEOTIDE SEQUENCE</scope>
    <source>
        <strain evidence="32">SGF0006</strain>
        <tissue evidence="32">Muscle</tissue>
    </source>
</reference>
<evidence type="ECO:0000313" key="33">
    <source>
        <dbReference type="Proteomes" id="UP001219934"/>
    </source>
</evidence>
<keyword evidence="16 30" id="KW-1133">Transmembrane helix</keyword>
<evidence type="ECO:0000256" key="13">
    <source>
        <dbReference type="ARBA" id="ARBA00022776"/>
    </source>
</evidence>
<keyword evidence="14 27" id="KW-0067">ATP-binding</keyword>
<dbReference type="GO" id="GO:0005524">
    <property type="term" value="F:ATP binding"/>
    <property type="evidence" value="ECO:0007669"/>
    <property type="project" value="UniProtKB-UniRule"/>
</dbReference>
<dbReference type="Pfam" id="PF00225">
    <property type="entry name" value="Kinesin"/>
    <property type="match status" value="1"/>
</dbReference>
<feature type="transmembrane region" description="Helical" evidence="30">
    <location>
        <begin position="83"/>
        <end position="101"/>
    </location>
</feature>
<feature type="compositionally biased region" description="Basic and acidic residues" evidence="29">
    <location>
        <begin position="1274"/>
        <end position="1291"/>
    </location>
</feature>
<feature type="region of interest" description="Disordered" evidence="29">
    <location>
        <begin position="1272"/>
        <end position="1291"/>
    </location>
</feature>
<keyword evidence="20" id="KW-0206">Cytoskeleton</keyword>
<feature type="region of interest" description="Disordered" evidence="29">
    <location>
        <begin position="505"/>
        <end position="529"/>
    </location>
</feature>
<organism evidence="32 33">
    <name type="scientific">Pogonophryne albipinna</name>
    <dbReference type="NCBI Taxonomy" id="1090488"/>
    <lineage>
        <taxon>Eukaryota</taxon>
        <taxon>Metazoa</taxon>
        <taxon>Chordata</taxon>
        <taxon>Craniata</taxon>
        <taxon>Vertebrata</taxon>
        <taxon>Euteleostomi</taxon>
        <taxon>Actinopterygii</taxon>
        <taxon>Neopterygii</taxon>
        <taxon>Teleostei</taxon>
        <taxon>Neoteleostei</taxon>
        <taxon>Acanthomorphata</taxon>
        <taxon>Eupercaria</taxon>
        <taxon>Perciformes</taxon>
        <taxon>Notothenioidei</taxon>
        <taxon>Pogonophryne</taxon>
    </lineage>
</organism>
<keyword evidence="13" id="KW-0498">Mitosis</keyword>
<evidence type="ECO:0000256" key="12">
    <source>
        <dbReference type="ARBA" id="ARBA00022741"/>
    </source>
</evidence>
<evidence type="ECO:0000256" key="6">
    <source>
        <dbReference type="ARBA" id="ARBA00022490"/>
    </source>
</evidence>
<dbReference type="PROSITE" id="PS00411">
    <property type="entry name" value="KINESIN_MOTOR_1"/>
    <property type="match status" value="1"/>
</dbReference>
<evidence type="ECO:0000256" key="22">
    <source>
        <dbReference type="ARBA" id="ARBA00023306"/>
    </source>
</evidence>
<dbReference type="GO" id="GO:0016020">
    <property type="term" value="C:membrane"/>
    <property type="evidence" value="ECO:0007669"/>
    <property type="project" value="UniProtKB-SubCell"/>
</dbReference>
<evidence type="ECO:0000256" key="17">
    <source>
        <dbReference type="ARBA" id="ARBA00023054"/>
    </source>
</evidence>
<evidence type="ECO:0000256" key="1">
    <source>
        <dbReference type="ARBA" id="ARBA00004123"/>
    </source>
</evidence>
<dbReference type="InterPro" id="IPR032384">
    <property type="entry name" value="Kif23_Arf-bd"/>
</dbReference>
<feature type="compositionally biased region" description="Basic and acidic residues" evidence="29">
    <location>
        <begin position="1021"/>
        <end position="1037"/>
    </location>
</feature>
<dbReference type="Gene3D" id="3.40.850.10">
    <property type="entry name" value="Kinesin motor domain"/>
    <property type="match status" value="1"/>
</dbReference>
<evidence type="ECO:0000256" key="28">
    <source>
        <dbReference type="SAM" id="Coils"/>
    </source>
</evidence>
<feature type="compositionally biased region" description="Basic residues" evidence="29">
    <location>
        <begin position="339"/>
        <end position="349"/>
    </location>
</feature>
<accession>A0AAD6BPL2</accession>
<evidence type="ECO:0000256" key="23">
    <source>
        <dbReference type="ARBA" id="ARBA00058317"/>
    </source>
</evidence>
<feature type="transmembrane region" description="Helical" evidence="30">
    <location>
        <begin position="121"/>
        <end position="139"/>
    </location>
</feature>
<evidence type="ECO:0000256" key="25">
    <source>
        <dbReference type="ARBA" id="ARBA00073209"/>
    </source>
</evidence>
<evidence type="ECO:0000256" key="19">
    <source>
        <dbReference type="ARBA" id="ARBA00023175"/>
    </source>
</evidence>
<evidence type="ECO:0000256" key="20">
    <source>
        <dbReference type="ARBA" id="ARBA00023212"/>
    </source>
</evidence>
<evidence type="ECO:0000256" key="7">
    <source>
        <dbReference type="ARBA" id="ARBA00022499"/>
    </source>
</evidence>
<dbReference type="PROSITE" id="PS50067">
    <property type="entry name" value="KINESIN_MOTOR_2"/>
    <property type="match status" value="1"/>
</dbReference>
<keyword evidence="17 28" id="KW-0175">Coiled coil</keyword>
<comment type="similarity">
    <text evidence="27">Belongs to the TRAFAC class myosin-kinesin ATPase superfamily. Kinesin family.</text>
</comment>
<evidence type="ECO:0000256" key="21">
    <source>
        <dbReference type="ARBA" id="ARBA00023242"/>
    </source>
</evidence>
<dbReference type="SMART" id="SM00129">
    <property type="entry name" value="KISc"/>
    <property type="match status" value="1"/>
</dbReference>
<evidence type="ECO:0000256" key="5">
    <source>
        <dbReference type="ARBA" id="ARBA00007018"/>
    </source>
</evidence>
<dbReference type="GO" id="GO:0090543">
    <property type="term" value="C:Flemming body"/>
    <property type="evidence" value="ECO:0007669"/>
    <property type="project" value="UniProtKB-SubCell"/>
</dbReference>
<dbReference type="CDD" id="cd01368">
    <property type="entry name" value="KISc_KIF23_like"/>
    <property type="match status" value="1"/>
</dbReference>
<feature type="binding site" evidence="26">
    <location>
        <position position="261"/>
    </location>
    <ligand>
        <name>Zn(2+)</name>
        <dbReference type="ChEBI" id="CHEBI:29105"/>
    </ligand>
</feature>
<feature type="compositionally biased region" description="Polar residues" evidence="29">
    <location>
        <begin position="513"/>
        <end position="523"/>
    </location>
</feature>
<keyword evidence="33" id="KW-1185">Reference proteome</keyword>
<feature type="region of interest" description="Disordered" evidence="29">
    <location>
        <begin position="1103"/>
        <end position="1126"/>
    </location>
</feature>
<feature type="binding site" evidence="26">
    <location>
        <position position="257"/>
    </location>
    <ligand>
        <name>Zn(2+)</name>
        <dbReference type="ChEBI" id="CHEBI:29105"/>
    </ligand>
</feature>
<dbReference type="GO" id="GO:0005819">
    <property type="term" value="C:spindle"/>
    <property type="evidence" value="ECO:0007669"/>
    <property type="project" value="UniProtKB-SubCell"/>
</dbReference>
<comment type="caution">
    <text evidence="32">The sequence shown here is derived from an EMBL/GenBank/DDBJ whole genome shotgun (WGS) entry which is preliminary data.</text>
</comment>
<keyword evidence="26" id="KW-0862">Zinc</keyword>
<dbReference type="GO" id="GO:0005871">
    <property type="term" value="C:kinesin complex"/>
    <property type="evidence" value="ECO:0007669"/>
    <property type="project" value="TreeGrafter"/>
</dbReference>
<dbReference type="InterPro" id="IPR036961">
    <property type="entry name" value="Kinesin_motor_dom_sf"/>
</dbReference>
<keyword evidence="15" id="KW-0832">Ubl conjugation</keyword>
<evidence type="ECO:0000259" key="31">
    <source>
        <dbReference type="PROSITE" id="PS50067"/>
    </source>
</evidence>
<dbReference type="InterPro" id="IPR019821">
    <property type="entry name" value="Kinesin_motor_CS"/>
</dbReference>
<comment type="similarity">
    <text evidence="5">Belongs to the ADIPOR family.</text>
</comment>
<evidence type="ECO:0000256" key="16">
    <source>
        <dbReference type="ARBA" id="ARBA00022989"/>
    </source>
</evidence>
<dbReference type="Pfam" id="PF03006">
    <property type="entry name" value="HlyIII"/>
    <property type="match status" value="1"/>
</dbReference>
<feature type="compositionally biased region" description="Polar residues" evidence="29">
    <location>
        <begin position="1039"/>
        <end position="1063"/>
    </location>
</feature>
<dbReference type="GO" id="GO:0005634">
    <property type="term" value="C:nucleus"/>
    <property type="evidence" value="ECO:0007669"/>
    <property type="project" value="UniProtKB-SubCell"/>
</dbReference>
<evidence type="ECO:0000256" key="18">
    <source>
        <dbReference type="ARBA" id="ARBA00023136"/>
    </source>
</evidence>
<keyword evidence="26" id="KW-0479">Metal-binding</keyword>
<keyword evidence="6" id="KW-0963">Cytoplasm</keyword>
<evidence type="ECO:0000313" key="32">
    <source>
        <dbReference type="EMBL" id="KAJ4946735.1"/>
    </source>
</evidence>
<feature type="region of interest" description="Disordered" evidence="29">
    <location>
        <begin position="1010"/>
        <end position="1087"/>
    </location>
</feature>
<feature type="region of interest" description="Disordered" evidence="29">
    <location>
        <begin position="1208"/>
        <end position="1240"/>
    </location>
</feature>
<feature type="non-terminal residue" evidence="32">
    <location>
        <position position="1"/>
    </location>
</feature>
<feature type="binding site" evidence="26">
    <location>
        <position position="106"/>
    </location>
    <ligand>
        <name>Zn(2+)</name>
        <dbReference type="ChEBI" id="CHEBI:29105"/>
    </ligand>
</feature>
<feature type="region of interest" description="Disordered" evidence="29">
    <location>
        <begin position="332"/>
        <end position="354"/>
    </location>
</feature>
<feature type="domain" description="Kinesin motor" evidence="31">
    <location>
        <begin position="359"/>
        <end position="771"/>
    </location>
</feature>
<evidence type="ECO:0000256" key="8">
    <source>
        <dbReference type="ARBA" id="ARBA00022553"/>
    </source>
</evidence>
<dbReference type="InterPro" id="IPR027417">
    <property type="entry name" value="P-loop_NTPase"/>
</dbReference>
<dbReference type="GO" id="GO:0051301">
    <property type="term" value="P:cell division"/>
    <property type="evidence" value="ECO:0007669"/>
    <property type="project" value="UniProtKB-KW"/>
</dbReference>
<dbReference type="GO" id="GO:0003777">
    <property type="term" value="F:microtubule motor activity"/>
    <property type="evidence" value="ECO:0007669"/>
    <property type="project" value="InterPro"/>
</dbReference>
<dbReference type="PRINTS" id="PR00380">
    <property type="entry name" value="KINESINHEAVY"/>
</dbReference>
<dbReference type="InterPro" id="IPR001752">
    <property type="entry name" value="Kinesin_motor_dom"/>
</dbReference>
<dbReference type="InterPro" id="IPR038105">
    <property type="entry name" value="Kif23_Arf-bd_sf"/>
</dbReference>
<evidence type="ECO:0000256" key="15">
    <source>
        <dbReference type="ARBA" id="ARBA00022843"/>
    </source>
</evidence>
<keyword evidence="8" id="KW-0597">Phosphoprotein</keyword>
<dbReference type="InterPro" id="IPR027640">
    <property type="entry name" value="Kinesin-like_fam"/>
</dbReference>
<comment type="subcellular location">
    <subcellularLocation>
        <location evidence="3">Cytoplasm</location>
        <location evidence="3">Cytoskeleton</location>
        <location evidence="3">Spindle</location>
    </subcellularLocation>
    <subcellularLocation>
        <location evidence="2">Membrane</location>
        <topology evidence="2">Multi-pass membrane protein</topology>
    </subcellularLocation>
    <subcellularLocation>
        <location evidence="4">Midbody</location>
        <location evidence="4">Midbody ring</location>
    </subcellularLocation>
    <subcellularLocation>
        <location evidence="1">Nucleus</location>
    </subcellularLocation>
</comment>
<dbReference type="PANTHER" id="PTHR24115">
    <property type="entry name" value="KINESIN-RELATED"/>
    <property type="match status" value="1"/>
</dbReference>
<evidence type="ECO:0000256" key="30">
    <source>
        <dbReference type="SAM" id="Phobius"/>
    </source>
</evidence>
<dbReference type="GO" id="GO:0005874">
    <property type="term" value="C:microtubule"/>
    <property type="evidence" value="ECO:0007669"/>
    <property type="project" value="UniProtKB-KW"/>
</dbReference>
<proteinExistence type="inferred from homology"/>
<keyword evidence="9" id="KW-0132">Cell division</keyword>
<keyword evidence="11" id="KW-0493">Microtubule</keyword>
<dbReference type="Pfam" id="PF16540">
    <property type="entry name" value="MKLP1_Arf_bdg"/>
    <property type="match status" value="1"/>
</dbReference>
<gene>
    <name evidence="32" type="ORF">JOQ06_008781</name>
</gene>
<dbReference type="Proteomes" id="UP001219934">
    <property type="component" value="Unassembled WGS sequence"/>
</dbReference>
<dbReference type="SUPFAM" id="SSF52540">
    <property type="entry name" value="P-loop containing nucleoside triphosphate hydrolases"/>
    <property type="match status" value="1"/>
</dbReference>
<keyword evidence="18 30" id="KW-0472">Membrane</keyword>
<keyword evidence="7" id="KW-1017">Isopeptide bond</keyword>
<dbReference type="GO" id="GO:0016887">
    <property type="term" value="F:ATP hydrolysis activity"/>
    <property type="evidence" value="ECO:0007669"/>
    <property type="project" value="TreeGrafter"/>
</dbReference>